<evidence type="ECO:0000256" key="2">
    <source>
        <dbReference type="ARBA" id="ARBA00022827"/>
    </source>
</evidence>
<name>A0A1G2RKB9_9BACT</name>
<dbReference type="GO" id="GO:0016668">
    <property type="term" value="F:oxidoreductase activity, acting on a sulfur group of donors, NAD(P) as acceptor"/>
    <property type="evidence" value="ECO:0007669"/>
    <property type="project" value="UniProtKB-ARBA"/>
</dbReference>
<dbReference type="PANTHER" id="PTHR48105">
    <property type="entry name" value="THIOREDOXIN REDUCTASE 1-RELATED-RELATED"/>
    <property type="match status" value="1"/>
</dbReference>
<feature type="domain" description="FAD/NAD(P)-binding" evidence="6">
    <location>
        <begin position="3"/>
        <end position="293"/>
    </location>
</feature>
<keyword evidence="2" id="KW-0274">FAD</keyword>
<dbReference type="Proteomes" id="UP000176917">
    <property type="component" value="Unassembled WGS sequence"/>
</dbReference>
<evidence type="ECO:0000256" key="5">
    <source>
        <dbReference type="ARBA" id="ARBA00023284"/>
    </source>
</evidence>
<evidence type="ECO:0000313" key="8">
    <source>
        <dbReference type="Proteomes" id="UP000176917"/>
    </source>
</evidence>
<dbReference type="InterPro" id="IPR036188">
    <property type="entry name" value="FAD/NAD-bd_sf"/>
</dbReference>
<sequence>MKYDLIIVGSGAAGLSAALYARRYAMKTLVIAGEFGGETSTAGKIENYPGIISIDGGDFMLTMKKQVELVGAELKEGRVVSIEKDNKGFAVKTEKETFEAGTVILAIGSQRRHLDLPNEKELVGKGVHYCWTCDGPLYGGKKVAMVGGGDSSVKGVNFLAEYADKIYLIVRNKEVIAEPINLEQMKKLGNKVEVLLEHEVKEIVGEKMLEKLVLSSSKHEAGKELDDLVIDGVFIEIGFDPDTTLAKQLGVETDQKGYMMVDNGMKTNVHGVFAAGDATNHFGSFKQDITASAMGAVAATSAYEYVKSHA</sequence>
<dbReference type="InterPro" id="IPR050097">
    <property type="entry name" value="Ferredoxin-NADP_redctase_2"/>
</dbReference>
<evidence type="ECO:0000313" key="7">
    <source>
        <dbReference type="EMBL" id="OHA72819.1"/>
    </source>
</evidence>
<keyword evidence="5" id="KW-0676">Redox-active center</keyword>
<dbReference type="Gene3D" id="3.50.50.60">
    <property type="entry name" value="FAD/NAD(P)-binding domain"/>
    <property type="match status" value="2"/>
</dbReference>
<evidence type="ECO:0000256" key="1">
    <source>
        <dbReference type="ARBA" id="ARBA00022630"/>
    </source>
</evidence>
<organism evidence="7 8">
    <name type="scientific">Candidatus Wildermuthbacteria bacterium RIFCSPLOWO2_01_FULL_48_16</name>
    <dbReference type="NCBI Taxonomy" id="1802461"/>
    <lineage>
        <taxon>Bacteria</taxon>
        <taxon>Candidatus Wildermuthiibacteriota</taxon>
    </lineage>
</organism>
<protein>
    <recommendedName>
        <fullName evidence="6">FAD/NAD(P)-binding domain-containing protein</fullName>
    </recommendedName>
</protein>
<keyword evidence="4" id="KW-1015">Disulfide bond</keyword>
<reference evidence="7 8" key="1">
    <citation type="journal article" date="2016" name="Nat. Commun.">
        <title>Thousands of microbial genomes shed light on interconnected biogeochemical processes in an aquifer system.</title>
        <authorList>
            <person name="Anantharaman K."/>
            <person name="Brown C.T."/>
            <person name="Hug L.A."/>
            <person name="Sharon I."/>
            <person name="Castelle C.J."/>
            <person name="Probst A.J."/>
            <person name="Thomas B.C."/>
            <person name="Singh A."/>
            <person name="Wilkins M.J."/>
            <person name="Karaoz U."/>
            <person name="Brodie E.L."/>
            <person name="Williams K.H."/>
            <person name="Hubbard S.S."/>
            <person name="Banfield J.F."/>
        </authorList>
    </citation>
    <scope>NUCLEOTIDE SEQUENCE [LARGE SCALE GENOMIC DNA]</scope>
</reference>
<keyword evidence="1" id="KW-0285">Flavoprotein</keyword>
<dbReference type="AlphaFoldDB" id="A0A1G2RKB9"/>
<comment type="caution">
    <text evidence="7">The sequence shown here is derived from an EMBL/GenBank/DDBJ whole genome shotgun (WGS) entry which is preliminary data.</text>
</comment>
<gene>
    <name evidence="7" type="ORF">A3B24_02830</name>
</gene>
<evidence type="ECO:0000259" key="6">
    <source>
        <dbReference type="Pfam" id="PF07992"/>
    </source>
</evidence>
<dbReference type="PRINTS" id="PR00368">
    <property type="entry name" value="FADPNR"/>
</dbReference>
<dbReference type="STRING" id="1802461.A3B24_02830"/>
<dbReference type="PRINTS" id="PR00469">
    <property type="entry name" value="PNDRDTASEII"/>
</dbReference>
<dbReference type="Pfam" id="PF07992">
    <property type="entry name" value="Pyr_redox_2"/>
    <property type="match status" value="1"/>
</dbReference>
<evidence type="ECO:0000256" key="4">
    <source>
        <dbReference type="ARBA" id="ARBA00023157"/>
    </source>
</evidence>
<dbReference type="EMBL" id="MHUG01000022">
    <property type="protein sequence ID" value="OHA72819.1"/>
    <property type="molecule type" value="Genomic_DNA"/>
</dbReference>
<dbReference type="PROSITE" id="PS00573">
    <property type="entry name" value="PYRIDINE_REDOX_2"/>
    <property type="match status" value="1"/>
</dbReference>
<dbReference type="InterPro" id="IPR008255">
    <property type="entry name" value="Pyr_nucl-diS_OxRdtase_2_AS"/>
</dbReference>
<accession>A0A1G2RKB9</accession>
<keyword evidence="3" id="KW-0560">Oxidoreductase</keyword>
<dbReference type="InterPro" id="IPR023753">
    <property type="entry name" value="FAD/NAD-binding_dom"/>
</dbReference>
<evidence type="ECO:0000256" key="3">
    <source>
        <dbReference type="ARBA" id="ARBA00023002"/>
    </source>
</evidence>
<proteinExistence type="predicted"/>
<dbReference type="SUPFAM" id="SSF51905">
    <property type="entry name" value="FAD/NAD(P)-binding domain"/>
    <property type="match status" value="2"/>
</dbReference>